<dbReference type="AlphaFoldDB" id="K6YTQ4"/>
<comment type="caution">
    <text evidence="1">The sequence shown here is derived from an EMBL/GenBank/DDBJ whole genome shotgun (WGS) entry which is preliminary data.</text>
</comment>
<keyword evidence="2" id="KW-1185">Reference proteome</keyword>
<proteinExistence type="predicted"/>
<accession>K6YTQ4</accession>
<sequence>MRWRLLPSLAVFTPNPFDATYFLPTAAKSKQNVPKCN</sequence>
<name>K6YTQ4_9ALTE</name>
<protein>
    <submittedName>
        <fullName evidence="1">Uncharacterized protein</fullName>
    </submittedName>
</protein>
<gene>
    <name evidence="1" type="ORF">GARC_4610</name>
</gene>
<evidence type="ECO:0000313" key="2">
    <source>
        <dbReference type="Proteomes" id="UP000006327"/>
    </source>
</evidence>
<reference evidence="1 2" key="1">
    <citation type="journal article" date="2017" name="Antonie Van Leeuwenhoek">
        <title>Rhizobium rhizosphaerae sp. nov., a novel species isolated from rice rhizosphere.</title>
        <authorList>
            <person name="Zhao J.J."/>
            <person name="Zhang J."/>
            <person name="Zhang R.J."/>
            <person name="Zhang C.W."/>
            <person name="Yin H.Q."/>
            <person name="Zhang X.X."/>
        </authorList>
    </citation>
    <scope>NUCLEOTIDE SEQUENCE [LARGE SCALE GENOMIC DNA]</scope>
    <source>
        <strain evidence="1 2">BSs20135</strain>
    </source>
</reference>
<dbReference type="EMBL" id="BAEO01000062">
    <property type="protein sequence ID" value="GAC21552.1"/>
    <property type="molecule type" value="Genomic_DNA"/>
</dbReference>
<dbReference type="Proteomes" id="UP000006327">
    <property type="component" value="Unassembled WGS sequence"/>
</dbReference>
<evidence type="ECO:0000313" key="1">
    <source>
        <dbReference type="EMBL" id="GAC21552.1"/>
    </source>
</evidence>
<organism evidence="1 2">
    <name type="scientific">Paraglaciecola arctica BSs20135</name>
    <dbReference type="NCBI Taxonomy" id="493475"/>
    <lineage>
        <taxon>Bacteria</taxon>
        <taxon>Pseudomonadati</taxon>
        <taxon>Pseudomonadota</taxon>
        <taxon>Gammaproteobacteria</taxon>
        <taxon>Alteromonadales</taxon>
        <taxon>Alteromonadaceae</taxon>
        <taxon>Paraglaciecola</taxon>
    </lineage>
</organism>